<evidence type="ECO:0000313" key="3">
    <source>
        <dbReference type="Proteomes" id="UP000708208"/>
    </source>
</evidence>
<reference evidence="2" key="1">
    <citation type="submission" date="2021-06" db="EMBL/GenBank/DDBJ databases">
        <authorList>
            <person name="Hodson N. C."/>
            <person name="Mongue J. A."/>
            <person name="Jaron S. K."/>
        </authorList>
    </citation>
    <scope>NUCLEOTIDE SEQUENCE</scope>
</reference>
<dbReference type="Proteomes" id="UP000708208">
    <property type="component" value="Unassembled WGS sequence"/>
</dbReference>
<comment type="caution">
    <text evidence="2">The sequence shown here is derived from an EMBL/GenBank/DDBJ whole genome shotgun (WGS) entry which is preliminary data.</text>
</comment>
<feature type="region of interest" description="Disordered" evidence="1">
    <location>
        <begin position="1"/>
        <end position="24"/>
    </location>
</feature>
<dbReference type="AlphaFoldDB" id="A0A8J2K9A0"/>
<feature type="non-terminal residue" evidence="2">
    <location>
        <position position="24"/>
    </location>
</feature>
<protein>
    <submittedName>
        <fullName evidence="2">Uncharacterized protein</fullName>
    </submittedName>
</protein>
<evidence type="ECO:0000256" key="1">
    <source>
        <dbReference type="SAM" id="MobiDB-lite"/>
    </source>
</evidence>
<sequence length="24" mass="2751">SNNNCTSKQPPRARWFLPESSPFS</sequence>
<organism evidence="2 3">
    <name type="scientific">Allacma fusca</name>
    <dbReference type="NCBI Taxonomy" id="39272"/>
    <lineage>
        <taxon>Eukaryota</taxon>
        <taxon>Metazoa</taxon>
        <taxon>Ecdysozoa</taxon>
        <taxon>Arthropoda</taxon>
        <taxon>Hexapoda</taxon>
        <taxon>Collembola</taxon>
        <taxon>Symphypleona</taxon>
        <taxon>Sminthuridae</taxon>
        <taxon>Allacma</taxon>
    </lineage>
</organism>
<evidence type="ECO:0000313" key="2">
    <source>
        <dbReference type="EMBL" id="CAG7731677.1"/>
    </source>
</evidence>
<gene>
    <name evidence="2" type="ORF">AFUS01_LOCUS20253</name>
</gene>
<keyword evidence="3" id="KW-1185">Reference proteome</keyword>
<accession>A0A8J2K9A0</accession>
<dbReference type="EMBL" id="CAJVCH010217434">
    <property type="protein sequence ID" value="CAG7731677.1"/>
    <property type="molecule type" value="Genomic_DNA"/>
</dbReference>
<name>A0A8J2K9A0_9HEXA</name>
<proteinExistence type="predicted"/>